<evidence type="ECO:0000256" key="1">
    <source>
        <dbReference type="SAM" id="SignalP"/>
    </source>
</evidence>
<evidence type="ECO:0000313" key="2">
    <source>
        <dbReference type="EMBL" id="WDA59363.1"/>
    </source>
</evidence>
<name>A0ABY7V5H9_9DEIO</name>
<accession>A0ABY7V5H9</accession>
<dbReference type="Pfam" id="PF09619">
    <property type="entry name" value="YscW"/>
    <property type="match status" value="1"/>
</dbReference>
<dbReference type="InterPro" id="IPR039366">
    <property type="entry name" value="Pilotin"/>
</dbReference>
<protein>
    <submittedName>
        <fullName evidence="2">YbaY family lipoprotein</fullName>
    </submittedName>
</protein>
<keyword evidence="3" id="KW-1185">Reference proteome</keyword>
<dbReference type="Proteomes" id="UP001217044">
    <property type="component" value="Chromosome"/>
</dbReference>
<feature type="signal peptide" evidence="1">
    <location>
        <begin position="1"/>
        <end position="28"/>
    </location>
</feature>
<reference evidence="2 3" key="1">
    <citation type="submission" date="2022-12" db="EMBL/GenBank/DDBJ databases">
        <title>Genome Sequence of Deinococcus aquaticus Type Strain PB314.</title>
        <authorList>
            <person name="Albert C."/>
            <person name="Hill J."/>
            <person name="Boren L."/>
            <person name="Scholz-Ng S."/>
            <person name="Fatema N."/>
            <person name="Grosso R."/>
            <person name="Soboslay E."/>
            <person name="Tuohy J."/>
        </authorList>
    </citation>
    <scope>NUCLEOTIDE SEQUENCE [LARGE SCALE GENOMIC DNA]</scope>
    <source>
        <strain evidence="2 3">PB-314</strain>
    </source>
</reference>
<dbReference type="EMBL" id="CP115165">
    <property type="protein sequence ID" value="WDA59363.1"/>
    <property type="molecule type" value="Genomic_DNA"/>
</dbReference>
<sequence length="160" mass="17279">MKFFTNTLRSALLPAALLPGLLFSAAHAQNRAGSVILSPVLAQITLTPVDAAPSRDIPTGWHELRGQLRTATNTRQNFPAGTQATVTIRDTTAPDRAPVTVRFPVSRLPAPYQVLFNPVRLQRGHAYTVQATLTSPTGQTLWKSTPAPLPATPRAVLNLR</sequence>
<organism evidence="2 3">
    <name type="scientific">Deinococcus aquaticus</name>
    <dbReference type="NCBI Taxonomy" id="328692"/>
    <lineage>
        <taxon>Bacteria</taxon>
        <taxon>Thermotogati</taxon>
        <taxon>Deinococcota</taxon>
        <taxon>Deinococci</taxon>
        <taxon>Deinococcales</taxon>
        <taxon>Deinococcaceae</taxon>
        <taxon>Deinococcus</taxon>
    </lineage>
</organism>
<gene>
    <name evidence="2" type="ORF">M8445_03895</name>
</gene>
<feature type="chain" id="PRO_5047391350" evidence="1">
    <location>
        <begin position="29"/>
        <end position="160"/>
    </location>
</feature>
<proteinExistence type="predicted"/>
<keyword evidence="1" id="KW-0732">Signal</keyword>
<dbReference type="RefSeq" id="WP_273989828.1">
    <property type="nucleotide sequence ID" value="NZ_BAABQT010000014.1"/>
</dbReference>
<evidence type="ECO:0000313" key="3">
    <source>
        <dbReference type="Proteomes" id="UP001217044"/>
    </source>
</evidence>
<keyword evidence="2" id="KW-0449">Lipoprotein</keyword>